<keyword evidence="2" id="KW-1185">Reference proteome</keyword>
<evidence type="ECO:0000313" key="1">
    <source>
        <dbReference type="EMBL" id="MBP2354171.1"/>
    </source>
</evidence>
<dbReference type="EMBL" id="JAGINT010000002">
    <property type="protein sequence ID" value="MBP2354171.1"/>
    <property type="molecule type" value="Genomic_DNA"/>
</dbReference>
<accession>A0ABS4URA7</accession>
<gene>
    <name evidence="1" type="ORF">JOF29_005281</name>
</gene>
<protein>
    <submittedName>
        <fullName evidence="1">Uncharacterized protein</fullName>
    </submittedName>
</protein>
<comment type="caution">
    <text evidence="1">The sequence shown here is derived from an EMBL/GenBank/DDBJ whole genome shotgun (WGS) entry which is preliminary data.</text>
</comment>
<dbReference type="RefSeq" id="WP_209697025.1">
    <property type="nucleotide sequence ID" value="NZ_BAAAVU010000025.1"/>
</dbReference>
<proteinExistence type="predicted"/>
<organism evidence="1 2">
    <name type="scientific">Kribbella aluminosa</name>
    <dbReference type="NCBI Taxonomy" id="416017"/>
    <lineage>
        <taxon>Bacteria</taxon>
        <taxon>Bacillati</taxon>
        <taxon>Actinomycetota</taxon>
        <taxon>Actinomycetes</taxon>
        <taxon>Propionibacteriales</taxon>
        <taxon>Kribbellaceae</taxon>
        <taxon>Kribbella</taxon>
    </lineage>
</organism>
<evidence type="ECO:0000313" key="2">
    <source>
        <dbReference type="Proteomes" id="UP000755585"/>
    </source>
</evidence>
<sequence length="357" mass="39566">MRTVMSGPARVAYAQIYVESGADWADLVECFAGQRNGLCGAAVPGTLFLITGLHTREVGFTVEVHDTMPPVEYDAEDVVEAAYRPIGAAQLVSWGGGGSWALDLEPGLDYRVRYSGWGMDAGHQSGPPMDGESSPDRYLLQFWPARPAPERVVKQTSRQAAYWHKSAREFPTPAELAERKREQAHQAEEQRLAEHKAAWGGTLPTERLESTAYARELCALDRSLVDLLEQTDPQTLRSIARWAARRACEEAGYGGKERVAAVLDRMDRGADWFETLNGPRRPDEPAAPTTRALVLQAYGWFAGRDAFDNTVTLVTATFNDDSFQAAVETVWVATTPFADKHQLLAELRRRFLTRPGL</sequence>
<dbReference type="Proteomes" id="UP000755585">
    <property type="component" value="Unassembled WGS sequence"/>
</dbReference>
<name>A0ABS4URA7_9ACTN</name>
<reference evidence="1 2" key="1">
    <citation type="submission" date="2021-03" db="EMBL/GenBank/DDBJ databases">
        <title>Sequencing the genomes of 1000 actinobacteria strains.</title>
        <authorList>
            <person name="Klenk H.-P."/>
        </authorList>
    </citation>
    <scope>NUCLEOTIDE SEQUENCE [LARGE SCALE GENOMIC DNA]</scope>
    <source>
        <strain evidence="1 2">DSM 18824</strain>
    </source>
</reference>